<feature type="transmembrane region" description="Helical" evidence="2">
    <location>
        <begin position="413"/>
        <end position="433"/>
    </location>
</feature>
<keyword evidence="2" id="KW-0472">Membrane</keyword>
<keyword evidence="2" id="KW-0812">Transmembrane</keyword>
<evidence type="ECO:0000256" key="2">
    <source>
        <dbReference type="SAM" id="Phobius"/>
    </source>
</evidence>
<comment type="caution">
    <text evidence="3">The sequence shown here is derived from an EMBL/GenBank/DDBJ whole genome shotgun (WGS) entry which is preliminary data.</text>
</comment>
<evidence type="ECO:0000256" key="1">
    <source>
        <dbReference type="SAM" id="MobiDB-lite"/>
    </source>
</evidence>
<name>A0ABY2SCV9_9PSEU</name>
<feature type="transmembrane region" description="Helical" evidence="2">
    <location>
        <begin position="381"/>
        <end position="401"/>
    </location>
</feature>
<evidence type="ECO:0000313" key="4">
    <source>
        <dbReference type="Proteomes" id="UP000309992"/>
    </source>
</evidence>
<keyword evidence="2" id="KW-1133">Transmembrane helix</keyword>
<proteinExistence type="predicted"/>
<gene>
    <name evidence="3" type="ORF">FCN18_03500</name>
</gene>
<dbReference type="Proteomes" id="UP000309992">
    <property type="component" value="Unassembled WGS sequence"/>
</dbReference>
<reference evidence="3 4" key="1">
    <citation type="journal article" date="2015" name="Antonie Van Leeuwenhoek">
        <title>Prauserella endophytica sp. nov., an endophytic actinobacterium isolated from Tamarix taklamakanensis.</title>
        <authorList>
            <person name="Liu J.M."/>
            <person name="Habden X."/>
            <person name="Guo L."/>
            <person name="Tuo L."/>
            <person name="Jiang Z.K."/>
            <person name="Liu S.W."/>
            <person name="Liu X.F."/>
            <person name="Chen L."/>
            <person name="Li R.F."/>
            <person name="Zhang Y.Q."/>
            <person name="Sun C.H."/>
        </authorList>
    </citation>
    <scope>NUCLEOTIDE SEQUENCE [LARGE SCALE GENOMIC DNA]</scope>
    <source>
        <strain evidence="3 4">CGMCC 4.7182</strain>
    </source>
</reference>
<feature type="compositionally biased region" description="Basic and acidic residues" evidence="1">
    <location>
        <begin position="1"/>
        <end position="11"/>
    </location>
</feature>
<feature type="region of interest" description="Disordered" evidence="1">
    <location>
        <begin position="1"/>
        <end position="317"/>
    </location>
</feature>
<dbReference type="EMBL" id="SWMS01000001">
    <property type="protein sequence ID" value="TKG73632.1"/>
    <property type="molecule type" value="Genomic_DNA"/>
</dbReference>
<protein>
    <submittedName>
        <fullName evidence="3">Uncharacterized protein</fullName>
    </submittedName>
</protein>
<sequence length="435" mass="45762">MTRDSEGERPQKTVAELLAQHGGQVGGAPRRRRRRAADDDDAPSISDTAPQAIIDRVRAEGPPPPGVGRRNGAAPAPPPPAEQTDEAPPARGGRPPRVPPPPQGGTGGYPVPPPQAPEEGGRPLPPRPLNGTRNGIPVPPAEAPPGRRGPSPEPPGSEGTLSARLDGLEGTAADQGGMEPPAPSRPGTGRFPLPPRRRRPPRGTPPPPPEPSTEQFPAVAGAPDTDVPHPDEPPAGLAGWRRRRQDTQNEDTEVGVMPVVPPAPAGPEEDDDEGPPTGFYTPNFDDDDEADGPDGRYHAGLLEDDPLGEQRPHDPYAADYEDDYAYDEELDDRDELAGSDLDEDEETASPAKQWLALAGQLALGVAGGAAVWLGFNWLWGQLPAAALIAALVVTVGLVWIVRKVRRAEDLQTTVLALLVGLVVTVSPAALLLVSR</sequence>
<dbReference type="RefSeq" id="WP_137093204.1">
    <property type="nucleotide sequence ID" value="NZ_SWMS01000001.1"/>
</dbReference>
<accession>A0ABY2SCV9</accession>
<feature type="compositionally biased region" description="Pro residues" evidence="1">
    <location>
        <begin position="202"/>
        <end position="211"/>
    </location>
</feature>
<evidence type="ECO:0000313" key="3">
    <source>
        <dbReference type="EMBL" id="TKG73632.1"/>
    </source>
</evidence>
<feature type="compositionally biased region" description="Low complexity" evidence="1">
    <location>
        <begin position="86"/>
        <end position="95"/>
    </location>
</feature>
<organism evidence="3 4">
    <name type="scientific">Prauserella endophytica</name>
    <dbReference type="NCBI Taxonomy" id="1592324"/>
    <lineage>
        <taxon>Bacteria</taxon>
        <taxon>Bacillati</taxon>
        <taxon>Actinomycetota</taxon>
        <taxon>Actinomycetes</taxon>
        <taxon>Pseudonocardiales</taxon>
        <taxon>Pseudonocardiaceae</taxon>
        <taxon>Prauserella</taxon>
        <taxon>Prauserella coralliicola group</taxon>
    </lineage>
</organism>
<keyword evidence="4" id="KW-1185">Reference proteome</keyword>